<gene>
    <name evidence="13" type="ORF">ACEWY4_006071</name>
</gene>
<dbReference type="FunFam" id="3.30.160.60:FF:001498">
    <property type="entry name" value="Zinc finger protein 404"/>
    <property type="match status" value="1"/>
</dbReference>
<name>A0ABD1KCN7_9TELE</name>
<keyword evidence="9" id="KW-0539">Nucleus</keyword>
<dbReference type="GO" id="GO:0005634">
    <property type="term" value="C:nucleus"/>
    <property type="evidence" value="ECO:0007669"/>
    <property type="project" value="UniProtKB-SubCell"/>
</dbReference>
<evidence type="ECO:0000256" key="7">
    <source>
        <dbReference type="ARBA" id="ARBA00023125"/>
    </source>
</evidence>
<evidence type="ECO:0000256" key="10">
    <source>
        <dbReference type="PROSITE-ProRule" id="PRU00042"/>
    </source>
</evidence>
<dbReference type="FunFam" id="3.30.160.60:FF:000130">
    <property type="entry name" value="Spalt-like transcription factor 4"/>
    <property type="match status" value="1"/>
</dbReference>
<feature type="domain" description="C2H2-type" evidence="12">
    <location>
        <begin position="459"/>
        <end position="486"/>
    </location>
</feature>
<feature type="domain" description="C2H2-type" evidence="12">
    <location>
        <begin position="487"/>
        <end position="514"/>
    </location>
</feature>
<feature type="region of interest" description="Disordered" evidence="11">
    <location>
        <begin position="173"/>
        <end position="199"/>
    </location>
</feature>
<comment type="caution">
    <text evidence="13">The sequence shown here is derived from an EMBL/GenBank/DDBJ whole genome shotgun (WGS) entry which is preliminary data.</text>
</comment>
<keyword evidence="3" id="KW-0677">Repeat</keyword>
<dbReference type="SUPFAM" id="SSF57667">
    <property type="entry name" value="beta-beta-alpha zinc fingers"/>
    <property type="match status" value="1"/>
</dbReference>
<organism evidence="13 14">
    <name type="scientific">Coilia grayii</name>
    <name type="common">Gray's grenadier anchovy</name>
    <dbReference type="NCBI Taxonomy" id="363190"/>
    <lineage>
        <taxon>Eukaryota</taxon>
        <taxon>Metazoa</taxon>
        <taxon>Chordata</taxon>
        <taxon>Craniata</taxon>
        <taxon>Vertebrata</taxon>
        <taxon>Euteleostomi</taxon>
        <taxon>Actinopterygii</taxon>
        <taxon>Neopterygii</taxon>
        <taxon>Teleostei</taxon>
        <taxon>Clupei</taxon>
        <taxon>Clupeiformes</taxon>
        <taxon>Clupeoidei</taxon>
        <taxon>Engraulidae</taxon>
        <taxon>Coilinae</taxon>
        <taxon>Coilia</taxon>
    </lineage>
</organism>
<dbReference type="GO" id="GO:0003677">
    <property type="term" value="F:DNA binding"/>
    <property type="evidence" value="ECO:0007669"/>
    <property type="project" value="UniProtKB-KW"/>
</dbReference>
<evidence type="ECO:0000313" key="13">
    <source>
        <dbReference type="EMBL" id="KAL2096864.1"/>
    </source>
</evidence>
<dbReference type="Pfam" id="PF00096">
    <property type="entry name" value="zf-C2H2"/>
    <property type="match status" value="2"/>
</dbReference>
<evidence type="ECO:0000256" key="5">
    <source>
        <dbReference type="ARBA" id="ARBA00022833"/>
    </source>
</evidence>
<dbReference type="Proteomes" id="UP001591681">
    <property type="component" value="Unassembled WGS sequence"/>
</dbReference>
<comment type="subcellular location">
    <subcellularLocation>
        <location evidence="1">Nucleus</location>
    </subcellularLocation>
</comment>
<dbReference type="InterPro" id="IPR013087">
    <property type="entry name" value="Znf_C2H2_type"/>
</dbReference>
<evidence type="ECO:0000256" key="6">
    <source>
        <dbReference type="ARBA" id="ARBA00023015"/>
    </source>
</evidence>
<evidence type="ECO:0000256" key="4">
    <source>
        <dbReference type="ARBA" id="ARBA00022771"/>
    </source>
</evidence>
<evidence type="ECO:0000259" key="12">
    <source>
        <dbReference type="PROSITE" id="PS50157"/>
    </source>
</evidence>
<feature type="compositionally biased region" description="Low complexity" evidence="11">
    <location>
        <begin position="236"/>
        <end position="247"/>
    </location>
</feature>
<dbReference type="PANTHER" id="PTHR24399:SF23">
    <property type="entry name" value="C2H2-TYPE DOMAIN-CONTAINING PROTEIN"/>
    <property type="match status" value="1"/>
</dbReference>
<accession>A0ABD1KCN7</accession>
<evidence type="ECO:0000256" key="1">
    <source>
        <dbReference type="ARBA" id="ARBA00004123"/>
    </source>
</evidence>
<keyword evidence="14" id="KW-1185">Reference proteome</keyword>
<dbReference type="InterPro" id="IPR036236">
    <property type="entry name" value="Znf_C2H2_sf"/>
</dbReference>
<keyword evidence="2" id="KW-0479">Metal-binding</keyword>
<keyword evidence="5" id="KW-0862">Zinc</keyword>
<dbReference type="AlphaFoldDB" id="A0ABD1KCN7"/>
<dbReference type="Gene3D" id="3.30.160.60">
    <property type="entry name" value="Classic Zinc Finger"/>
    <property type="match status" value="2"/>
</dbReference>
<proteinExistence type="predicted"/>
<dbReference type="SMART" id="SM00355">
    <property type="entry name" value="ZnF_C2H2"/>
    <property type="match status" value="2"/>
</dbReference>
<evidence type="ECO:0000256" key="3">
    <source>
        <dbReference type="ARBA" id="ARBA00022737"/>
    </source>
</evidence>
<evidence type="ECO:0000256" key="11">
    <source>
        <dbReference type="SAM" id="MobiDB-lite"/>
    </source>
</evidence>
<feature type="region of interest" description="Disordered" evidence="11">
    <location>
        <begin position="95"/>
        <end position="126"/>
    </location>
</feature>
<feature type="compositionally biased region" description="Polar residues" evidence="11">
    <location>
        <begin position="98"/>
        <end position="109"/>
    </location>
</feature>
<dbReference type="PROSITE" id="PS00028">
    <property type="entry name" value="ZINC_FINGER_C2H2_1"/>
    <property type="match status" value="2"/>
</dbReference>
<sequence length="543" mass="60660">MPNRDSLDTQIASVVETLAKTAVTEICKVVDSGCLKLRLEIYRKQKEIEALRTVVNCLTSERTSARRTVGVQVCTDQGLSVKVLDKTHCLKRKLPTENYDSPHTNTVKKNSQDRTEARPTGDTLMACTDGHKVDKHLITVARAEVNTHSHTHLTTRAEMPAQSSQHTHVMDQLREEGEKQRVTQREAEMHPTDTDNTDTHHLSQIVDHSVNDFLGDDVNLHCLTQTQPLRHPLDPTSPLTHTHLSHTQDATSPPAHTREPVGFGELQLELKAEQLEGEEEQNLHQGACDYRAEVDGHQGQMKTEVSEVEFGTVEQSDSTHCETRGVEENSANLKDVERFVSHSNMQLGLSAVQTSWPHPLSPAHIKQEEEVCTISDTPLNSLTSPQAFGDAHSTVQQEVTSQDTHFCAERVVGGMRGSTGLCRSPAHHLGTAVAIREAPPEITHGTGCTVSSLLCKRRIQCSECGKSFDRQSHFERHWRIHTGERPYGCSICGRRFTQKSNLKGHLSTHTGEKRYRCPRPFSTASPRNRLQRSHQHSRLASAW</sequence>
<reference evidence="13 14" key="1">
    <citation type="submission" date="2024-09" db="EMBL/GenBank/DDBJ databases">
        <title>A chromosome-level genome assembly of Gray's grenadier anchovy, Coilia grayii.</title>
        <authorList>
            <person name="Fu Z."/>
        </authorList>
    </citation>
    <scope>NUCLEOTIDE SEQUENCE [LARGE SCALE GENOMIC DNA]</scope>
    <source>
        <strain evidence="13">G4</strain>
        <tissue evidence="13">Muscle</tissue>
    </source>
</reference>
<evidence type="ECO:0000256" key="2">
    <source>
        <dbReference type="ARBA" id="ARBA00022723"/>
    </source>
</evidence>
<protein>
    <recommendedName>
        <fullName evidence="12">C2H2-type domain-containing protein</fullName>
    </recommendedName>
</protein>
<feature type="region of interest" description="Disordered" evidence="11">
    <location>
        <begin position="229"/>
        <end position="260"/>
    </location>
</feature>
<evidence type="ECO:0000256" key="9">
    <source>
        <dbReference type="ARBA" id="ARBA00023242"/>
    </source>
</evidence>
<dbReference type="GO" id="GO:0008270">
    <property type="term" value="F:zinc ion binding"/>
    <property type="evidence" value="ECO:0007669"/>
    <property type="project" value="UniProtKB-KW"/>
</dbReference>
<dbReference type="PANTHER" id="PTHR24399">
    <property type="entry name" value="ZINC FINGER AND BTB DOMAIN-CONTAINING"/>
    <property type="match status" value="1"/>
</dbReference>
<keyword evidence="7" id="KW-0238">DNA-binding</keyword>
<keyword evidence="8" id="KW-0804">Transcription</keyword>
<keyword evidence="4 10" id="KW-0863">Zinc-finger</keyword>
<evidence type="ECO:0000313" key="14">
    <source>
        <dbReference type="Proteomes" id="UP001591681"/>
    </source>
</evidence>
<dbReference type="EMBL" id="JBHFQA010000006">
    <property type="protein sequence ID" value="KAL2096864.1"/>
    <property type="molecule type" value="Genomic_DNA"/>
</dbReference>
<dbReference type="PROSITE" id="PS50157">
    <property type="entry name" value="ZINC_FINGER_C2H2_2"/>
    <property type="match status" value="2"/>
</dbReference>
<feature type="compositionally biased region" description="Basic and acidic residues" evidence="11">
    <location>
        <begin position="110"/>
        <end position="119"/>
    </location>
</feature>
<keyword evidence="6" id="KW-0805">Transcription regulation</keyword>
<evidence type="ECO:0000256" key="8">
    <source>
        <dbReference type="ARBA" id="ARBA00023163"/>
    </source>
</evidence>
<feature type="region of interest" description="Disordered" evidence="11">
    <location>
        <begin position="515"/>
        <end position="543"/>
    </location>
</feature>